<keyword evidence="3" id="KW-1185">Reference proteome</keyword>
<organism evidence="2 3">
    <name type="scientific">Sphingomonas aerolata</name>
    <dbReference type="NCBI Taxonomy" id="185951"/>
    <lineage>
        <taxon>Bacteria</taxon>
        <taxon>Pseudomonadati</taxon>
        <taxon>Pseudomonadota</taxon>
        <taxon>Alphaproteobacteria</taxon>
        <taxon>Sphingomonadales</taxon>
        <taxon>Sphingomonadaceae</taxon>
        <taxon>Sphingomonas</taxon>
    </lineage>
</organism>
<protein>
    <submittedName>
        <fullName evidence="2">Uncharacterized protein</fullName>
    </submittedName>
</protein>
<dbReference type="RefSeq" id="WP_107933415.1">
    <property type="nucleotide sequence ID" value="NZ_JAAOYQ010000003.1"/>
</dbReference>
<feature type="transmembrane region" description="Helical" evidence="1">
    <location>
        <begin position="7"/>
        <end position="30"/>
    </location>
</feature>
<evidence type="ECO:0000256" key="1">
    <source>
        <dbReference type="SAM" id="Phobius"/>
    </source>
</evidence>
<dbReference type="EMBL" id="PZZN01000003">
    <property type="protein sequence ID" value="PTM44694.1"/>
    <property type="molecule type" value="Genomic_DNA"/>
</dbReference>
<name>A0A2T4YMR4_9SPHN</name>
<keyword evidence="1" id="KW-0472">Membrane</keyword>
<proteinExistence type="predicted"/>
<comment type="caution">
    <text evidence="2">The sequence shown here is derived from an EMBL/GenBank/DDBJ whole genome shotgun (WGS) entry which is preliminary data.</text>
</comment>
<gene>
    <name evidence="2" type="ORF">C8J24_2901</name>
</gene>
<sequence>MTLAQKILTLLIVSEVAFIATAFLAIQFAGLGPLSAVIAALLAIALPVAVWGDVVGLMRLGRIK</sequence>
<accession>A0A2T4YMR4</accession>
<keyword evidence="1" id="KW-1133">Transmembrane helix</keyword>
<keyword evidence="1" id="KW-0812">Transmembrane</keyword>
<evidence type="ECO:0000313" key="3">
    <source>
        <dbReference type="Proteomes" id="UP000240996"/>
    </source>
</evidence>
<feature type="transmembrane region" description="Helical" evidence="1">
    <location>
        <begin position="36"/>
        <end position="58"/>
    </location>
</feature>
<evidence type="ECO:0000313" key="2">
    <source>
        <dbReference type="EMBL" id="PTM44694.1"/>
    </source>
</evidence>
<dbReference type="Proteomes" id="UP000240996">
    <property type="component" value="Unassembled WGS sequence"/>
</dbReference>
<reference evidence="2 3" key="1">
    <citation type="submission" date="2018-04" db="EMBL/GenBank/DDBJ databases">
        <title>Genomic Encyclopedia of Type Strains, Phase III (KMG-III): the genomes of soil and plant-associated and newly described type strains.</title>
        <authorList>
            <person name="Whitman W."/>
        </authorList>
    </citation>
    <scope>NUCLEOTIDE SEQUENCE [LARGE SCALE GENOMIC DNA]</scope>
    <source>
        <strain evidence="2 3">NW12</strain>
    </source>
</reference>
<dbReference type="AlphaFoldDB" id="A0A2T4YMR4"/>